<dbReference type="OrthoDB" id="5653033at2"/>
<accession>A0A222P044</accession>
<dbReference type="KEGG" id="lcd:clem_03260"/>
<dbReference type="RefSeq" id="WP_094090292.1">
    <property type="nucleotide sequence ID" value="NZ_CP016397.1"/>
</dbReference>
<name>A0A222P044_9GAMM</name>
<dbReference type="Proteomes" id="UP000201728">
    <property type="component" value="Chromosome"/>
</dbReference>
<evidence type="ECO:0000256" key="1">
    <source>
        <dbReference type="SAM" id="Coils"/>
    </source>
</evidence>
<evidence type="ECO:0000313" key="2">
    <source>
        <dbReference type="EMBL" id="ASQ45210.1"/>
    </source>
</evidence>
<dbReference type="Gene3D" id="1.10.287.1490">
    <property type="match status" value="1"/>
</dbReference>
<evidence type="ECO:0000313" key="3">
    <source>
        <dbReference type="Proteomes" id="UP000201728"/>
    </source>
</evidence>
<dbReference type="AlphaFoldDB" id="A0A222P044"/>
<gene>
    <name evidence="2" type="primary">smc_3</name>
    <name evidence="2" type="ORF">clem_03260</name>
</gene>
<keyword evidence="1" id="KW-0175">Coiled coil</keyword>
<protein>
    <submittedName>
        <fullName evidence="2">Chromosome partition protein Smc</fullName>
    </submittedName>
</protein>
<dbReference type="InterPro" id="IPR049966">
    <property type="entry name" value="T4SS_LegC2C7"/>
</dbReference>
<reference evidence="3" key="1">
    <citation type="submission" date="2016-07" db="EMBL/GenBank/DDBJ databases">
        <authorList>
            <person name="Florea S."/>
            <person name="Webb J.S."/>
            <person name="Jaromczyk J."/>
            <person name="Schardl C.L."/>
        </authorList>
    </citation>
    <scope>NUCLEOTIDE SEQUENCE [LARGE SCALE GENOMIC DNA]</scope>
    <source>
        <strain evidence="3">CDC-D5610</strain>
    </source>
</reference>
<dbReference type="NCBIfam" id="NF043058">
    <property type="entry name" value="T4SS_LegC2C7"/>
    <property type="match status" value="1"/>
</dbReference>
<feature type="coiled-coil region" evidence="1">
    <location>
        <begin position="148"/>
        <end position="249"/>
    </location>
</feature>
<feature type="coiled-coil region" evidence="1">
    <location>
        <begin position="317"/>
        <end position="355"/>
    </location>
</feature>
<sequence>MPHIEQKKITPKKQEIELNTLTTPSASPQDDLAKIIITQEQLTQIKQSLGSIIDTMQQNDSLFSRAATFWGQLPLWQKIVGGIVLTVPTLAAGIAAHIGILLAISGVTVIAYTASGIVLDDHHSCNKNIADRLKQGIFSLADILEITISALDKIRENLAKEINRFRAENNRLAKTIDNFNAQMESLTNQVEVLTATAELLKQQKEDLEKATEKLNRTVQENEGLLKSNQEELSQLKKDYEKNKLHLSEKIGELAEVRASLGLEVQKAKQIAAALQGTVNTLSDTVISDGDQRIAFQQRLETFLTDEKLSFASVAERICKAERELAEVKEELKRSNERYEQLLRRQEIQVNRLEKLDIRAIPASEEPKPTPVSQVGFYAVKNVYSGTTGHSSITPDL</sequence>
<proteinExistence type="predicted"/>
<organism evidence="2 3">
    <name type="scientific">Legionella clemsonensis</name>
    <dbReference type="NCBI Taxonomy" id="1867846"/>
    <lineage>
        <taxon>Bacteria</taxon>
        <taxon>Pseudomonadati</taxon>
        <taxon>Pseudomonadota</taxon>
        <taxon>Gammaproteobacteria</taxon>
        <taxon>Legionellales</taxon>
        <taxon>Legionellaceae</taxon>
        <taxon>Legionella</taxon>
    </lineage>
</organism>
<dbReference type="EMBL" id="CP016397">
    <property type="protein sequence ID" value="ASQ45210.1"/>
    <property type="molecule type" value="Genomic_DNA"/>
</dbReference>
<keyword evidence="3" id="KW-1185">Reference proteome</keyword>